<keyword evidence="1" id="KW-1133">Transmembrane helix</keyword>
<gene>
    <name evidence="2" type="ordered locus">Zmob_0251</name>
</gene>
<dbReference type="AlphaFoldDB" id="A0A0H3FWA4"/>
<feature type="transmembrane region" description="Helical" evidence="1">
    <location>
        <begin position="6"/>
        <end position="25"/>
    </location>
</feature>
<evidence type="ECO:0000313" key="2">
    <source>
        <dbReference type="EMBL" id="AEH62103.1"/>
    </source>
</evidence>
<accession>A0A0H3FWA4</accession>
<dbReference type="RefSeq" id="WP_014500410.1">
    <property type="nucleotide sequence ID" value="NC_017262.1"/>
</dbReference>
<evidence type="ECO:0000313" key="3">
    <source>
        <dbReference type="Proteomes" id="UP000001494"/>
    </source>
</evidence>
<reference evidence="2 3" key="1">
    <citation type="journal article" date="2011" name="J. Bacteriol.">
        <title>Genome sequence of the ethanol-producing Zymomonas mobilis subsp. mobilis lectotype strain ATCC 10988.</title>
        <authorList>
            <person name="Pappas K.M."/>
            <person name="Kouvelis V.N."/>
            <person name="Saunders E."/>
            <person name="Brettin T.S."/>
            <person name="Bruce D."/>
            <person name="Detter C."/>
            <person name="Balakireva M."/>
            <person name="Han C.S."/>
            <person name="Savvakis G."/>
            <person name="Kyrpides N.C."/>
            <person name="Typas M.A."/>
        </authorList>
    </citation>
    <scope>NUCLEOTIDE SEQUENCE [LARGE SCALE GENOMIC DNA]</scope>
    <source>
        <strain evidence="3">ATCC 10988 / DSM 424 / CCUG 17860 / LMG 404 / NCIMB 8938 / NRRL B-806 / ZM1</strain>
    </source>
</reference>
<dbReference type="HOGENOM" id="CLU_2359025_0_0_5"/>
<dbReference type="EMBL" id="CP002850">
    <property type="protein sequence ID" value="AEH62103.1"/>
    <property type="molecule type" value="Genomic_DNA"/>
</dbReference>
<organism evidence="2 3">
    <name type="scientific">Zymomonas mobilis subsp. mobilis (strain ATCC 10988 / DSM 424 / LMG 404 / NCIMB 8938 / NRRL B-806 / ZM1)</name>
    <dbReference type="NCBI Taxonomy" id="555217"/>
    <lineage>
        <taxon>Bacteria</taxon>
        <taxon>Pseudomonadati</taxon>
        <taxon>Pseudomonadota</taxon>
        <taxon>Alphaproteobacteria</taxon>
        <taxon>Sphingomonadales</taxon>
        <taxon>Zymomonadaceae</taxon>
        <taxon>Zymomonas</taxon>
    </lineage>
</organism>
<dbReference type="Proteomes" id="UP000001494">
    <property type="component" value="Chromosome"/>
</dbReference>
<keyword evidence="1" id="KW-0812">Transmembrane</keyword>
<name>A0A0H3FWA4_ZYMMA</name>
<dbReference type="KEGG" id="zmm:Zmob_0251"/>
<dbReference type="GeneID" id="79903801"/>
<protein>
    <recommendedName>
        <fullName evidence="4">Phage shock protein B</fullName>
    </recommendedName>
</protein>
<keyword evidence="1" id="KW-0472">Membrane</keyword>
<sequence>MHGSQLMVVVIIGLVLISGLIKARYRYYGEKAVTLAESDDLSEMQEEIQALKDRIAILERIVTDNYHNLALDQAITALDQPISEKKKSENKVVDAQ</sequence>
<evidence type="ECO:0008006" key="4">
    <source>
        <dbReference type="Google" id="ProtNLM"/>
    </source>
</evidence>
<evidence type="ECO:0000256" key="1">
    <source>
        <dbReference type="SAM" id="Phobius"/>
    </source>
</evidence>
<dbReference type="OrthoDB" id="7579171at2"/>
<proteinExistence type="predicted"/>